<feature type="region of interest" description="Disordered" evidence="1">
    <location>
        <begin position="1"/>
        <end position="33"/>
    </location>
</feature>
<protein>
    <submittedName>
        <fullName evidence="2">Uncharacterized protein</fullName>
    </submittedName>
</protein>
<dbReference type="Proteomes" id="UP001286313">
    <property type="component" value="Unassembled WGS sequence"/>
</dbReference>
<feature type="compositionally biased region" description="Basic and acidic residues" evidence="1">
    <location>
        <begin position="23"/>
        <end position="33"/>
    </location>
</feature>
<organism evidence="2 3">
    <name type="scientific">Petrolisthes cinctipes</name>
    <name type="common">Flat porcelain crab</name>
    <dbReference type="NCBI Taxonomy" id="88211"/>
    <lineage>
        <taxon>Eukaryota</taxon>
        <taxon>Metazoa</taxon>
        <taxon>Ecdysozoa</taxon>
        <taxon>Arthropoda</taxon>
        <taxon>Crustacea</taxon>
        <taxon>Multicrustacea</taxon>
        <taxon>Malacostraca</taxon>
        <taxon>Eumalacostraca</taxon>
        <taxon>Eucarida</taxon>
        <taxon>Decapoda</taxon>
        <taxon>Pleocyemata</taxon>
        <taxon>Anomura</taxon>
        <taxon>Galatheoidea</taxon>
        <taxon>Porcellanidae</taxon>
        <taxon>Petrolisthes</taxon>
    </lineage>
</organism>
<reference evidence="2" key="1">
    <citation type="submission" date="2023-10" db="EMBL/GenBank/DDBJ databases">
        <title>Genome assemblies of two species of porcelain crab, Petrolisthes cinctipes and Petrolisthes manimaculis (Anomura: Porcellanidae).</title>
        <authorList>
            <person name="Angst P."/>
        </authorList>
    </citation>
    <scope>NUCLEOTIDE SEQUENCE</scope>
    <source>
        <strain evidence="2">PB745_01</strain>
        <tissue evidence="2">Gill</tissue>
    </source>
</reference>
<comment type="caution">
    <text evidence="2">The sequence shown here is derived from an EMBL/GenBank/DDBJ whole genome shotgun (WGS) entry which is preliminary data.</text>
</comment>
<keyword evidence="3" id="KW-1185">Reference proteome</keyword>
<dbReference type="AlphaFoldDB" id="A0AAE1EXZ0"/>
<evidence type="ECO:0000313" key="2">
    <source>
        <dbReference type="EMBL" id="KAK3863744.1"/>
    </source>
</evidence>
<dbReference type="EMBL" id="JAWQEG010003950">
    <property type="protein sequence ID" value="KAK3863744.1"/>
    <property type="molecule type" value="Genomic_DNA"/>
</dbReference>
<accession>A0AAE1EXZ0</accession>
<sequence>MRMREVVSGGREEGESESWRMSQVEKKKEVSGKDEKIAYLSTTTTTNTGALLHLFTSSPTTLHPFTTTPTRPLTFYHCPLTRP</sequence>
<name>A0AAE1EXZ0_PETCI</name>
<proteinExistence type="predicted"/>
<evidence type="ECO:0000256" key="1">
    <source>
        <dbReference type="SAM" id="MobiDB-lite"/>
    </source>
</evidence>
<gene>
    <name evidence="2" type="ORF">Pcinc_030513</name>
</gene>
<evidence type="ECO:0000313" key="3">
    <source>
        <dbReference type="Proteomes" id="UP001286313"/>
    </source>
</evidence>